<gene>
    <name evidence="2" type="ORF">K7432_011899</name>
</gene>
<name>A0ABR2WLM6_9FUNG</name>
<accession>A0ABR2WLM6</accession>
<evidence type="ECO:0000313" key="2">
    <source>
        <dbReference type="EMBL" id="KAK9762394.1"/>
    </source>
</evidence>
<reference evidence="2 3" key="1">
    <citation type="submission" date="2023-04" db="EMBL/GenBank/DDBJ databases">
        <title>Genome of Basidiobolus ranarum AG-B5.</title>
        <authorList>
            <person name="Stajich J.E."/>
            <person name="Carter-House D."/>
            <person name="Gryganskyi A."/>
        </authorList>
    </citation>
    <scope>NUCLEOTIDE SEQUENCE [LARGE SCALE GENOMIC DNA]</scope>
    <source>
        <strain evidence="2 3">AG-B5</strain>
    </source>
</reference>
<keyword evidence="3" id="KW-1185">Reference proteome</keyword>
<feature type="region of interest" description="Disordered" evidence="1">
    <location>
        <begin position="173"/>
        <end position="194"/>
    </location>
</feature>
<proteinExistence type="predicted"/>
<evidence type="ECO:0000256" key="1">
    <source>
        <dbReference type="SAM" id="MobiDB-lite"/>
    </source>
</evidence>
<evidence type="ECO:0000313" key="3">
    <source>
        <dbReference type="Proteomes" id="UP001479436"/>
    </source>
</evidence>
<protein>
    <submittedName>
        <fullName evidence="2">Uncharacterized protein</fullName>
    </submittedName>
</protein>
<organism evidence="2 3">
    <name type="scientific">Basidiobolus ranarum</name>
    <dbReference type="NCBI Taxonomy" id="34480"/>
    <lineage>
        <taxon>Eukaryota</taxon>
        <taxon>Fungi</taxon>
        <taxon>Fungi incertae sedis</taxon>
        <taxon>Zoopagomycota</taxon>
        <taxon>Entomophthoromycotina</taxon>
        <taxon>Basidiobolomycetes</taxon>
        <taxon>Basidiobolales</taxon>
        <taxon>Basidiobolaceae</taxon>
        <taxon>Basidiobolus</taxon>
    </lineage>
</organism>
<comment type="caution">
    <text evidence="2">The sequence shown here is derived from an EMBL/GenBank/DDBJ whole genome shotgun (WGS) entry which is preliminary data.</text>
</comment>
<sequence length="194" mass="22432">MIIWEQFRQVYFHLENTVAPYRSGYPGFYTVIELCQAHSELFKVPLVEYNRFHQICQIGNQMANASGGIFVFRRNFNQPNSEPLVRYEISSHVPHSTRFVVAPSFMDLGRQSQHHSWPYISAENSGFCMPPPQLQPTMQYQAQLNHIMKDSPSVPNSIFHLRQSYFQQPGYEHQNLDASNHSPTRDIAVKSALS</sequence>
<dbReference type="EMBL" id="JASJQH010000974">
    <property type="protein sequence ID" value="KAK9762394.1"/>
    <property type="molecule type" value="Genomic_DNA"/>
</dbReference>
<dbReference type="Proteomes" id="UP001479436">
    <property type="component" value="Unassembled WGS sequence"/>
</dbReference>